<comment type="caution">
    <text evidence="3">The sequence shown here is derived from an EMBL/GenBank/DDBJ whole genome shotgun (WGS) entry which is preliminary data.</text>
</comment>
<protein>
    <recommendedName>
        <fullName evidence="2">J domain-containing protein</fullName>
    </recommendedName>
</protein>
<dbReference type="InterPro" id="IPR001623">
    <property type="entry name" value="DnaJ_domain"/>
</dbReference>
<feature type="compositionally biased region" description="Basic and acidic residues" evidence="1">
    <location>
        <begin position="359"/>
        <end position="376"/>
    </location>
</feature>
<name>A0AAV9MU97_9EURO</name>
<dbReference type="CDD" id="cd06257">
    <property type="entry name" value="DnaJ"/>
    <property type="match status" value="1"/>
</dbReference>
<dbReference type="GO" id="GO:0071218">
    <property type="term" value="P:cellular response to misfolded protein"/>
    <property type="evidence" value="ECO:0007669"/>
    <property type="project" value="TreeGrafter"/>
</dbReference>
<dbReference type="InterPro" id="IPR051100">
    <property type="entry name" value="DnaJ_subfamily_B/C"/>
</dbReference>
<dbReference type="Pfam" id="PF00226">
    <property type="entry name" value="DnaJ"/>
    <property type="match status" value="1"/>
</dbReference>
<dbReference type="GO" id="GO:0005789">
    <property type="term" value="C:endoplasmic reticulum membrane"/>
    <property type="evidence" value="ECO:0007669"/>
    <property type="project" value="TreeGrafter"/>
</dbReference>
<feature type="compositionally biased region" description="Basic and acidic residues" evidence="1">
    <location>
        <begin position="644"/>
        <end position="657"/>
    </location>
</feature>
<feature type="region of interest" description="Disordered" evidence="1">
    <location>
        <begin position="359"/>
        <end position="481"/>
    </location>
</feature>
<feature type="compositionally biased region" description="Polar residues" evidence="1">
    <location>
        <begin position="14"/>
        <end position="36"/>
    </location>
</feature>
<dbReference type="PROSITE" id="PS50076">
    <property type="entry name" value="DNAJ_2"/>
    <property type="match status" value="1"/>
</dbReference>
<sequence>MEQQKAIANGAGPTDTQMSDIANTGNGEIQYPNLNNASSSGSGGGIETTVGSVTTGGSAPTGAVPTGSVLTGSAPTGNVQTGSVPTESLLTGSVPPGGSVPTTENETKPSRYTQKHRETVNRLLTLAANDYYGILGVNPDASNAEIRNQYKKLSLATHPDKNIDRDATECFKKVSEAWQVLGQKALRRAYDADKKSFKNTGLDDSKECFNEEFGGNAFDDGSEDESDSEDVKAETTRKENAPTIGEPDKVIKDIYQQATPFVNDLFSDDAKDSSTMGLLNLNRQIEKQNEKEGYEKNQFLFPVGALLTLSHDLKATRKEPDSSTALGRMIMIEDAFLKLKRTNGYPEAWSLGITSDQRKMIDKARKEKKAREDEMLKSFQKAKTTKSRNPGKGTADGEAPGPSTAERKGKGKADASSSSTGPERAASESSTAQTKGKGKAPRPTSDDTQSNNISPSGAENEGSVGTPVVRRRSKWSAGETRHGEKILGYVPKYVYNSASGRRDILRGVQFVIEKKDQPNPVALVSGEDIGTRAKQAYLDLPDDQKTDLRYSEKRYSRENLGDFDELLGFASKPFETLKEGSTAYPQGYGYVKLKNGEKDFLSRTALRGMLGRKDADNEISEFYEDINEVPPWKIRPKSLRIETARESKQRRALREPNSRTPESDSGYDSEENDGRYKTERKQKTLPLNIEERFGTFERKIERLELLLEKYLGLEDSADRMDES</sequence>
<dbReference type="Proteomes" id="UP001358417">
    <property type="component" value="Unassembled WGS sequence"/>
</dbReference>
<dbReference type="AlphaFoldDB" id="A0AAV9MU97"/>
<feature type="compositionally biased region" description="Basic and acidic residues" evidence="1">
    <location>
        <begin position="672"/>
        <end position="682"/>
    </location>
</feature>
<feature type="region of interest" description="Disordered" evidence="1">
    <location>
        <begin position="213"/>
        <end position="245"/>
    </location>
</feature>
<dbReference type="GO" id="GO:0030544">
    <property type="term" value="F:Hsp70 protein binding"/>
    <property type="evidence" value="ECO:0007669"/>
    <property type="project" value="TreeGrafter"/>
</dbReference>
<evidence type="ECO:0000313" key="4">
    <source>
        <dbReference type="Proteomes" id="UP001358417"/>
    </source>
</evidence>
<dbReference type="SUPFAM" id="SSF46565">
    <property type="entry name" value="Chaperone J-domain"/>
    <property type="match status" value="1"/>
</dbReference>
<gene>
    <name evidence="3" type="ORF">LTR84_012021</name>
</gene>
<evidence type="ECO:0000313" key="3">
    <source>
        <dbReference type="EMBL" id="KAK5042905.1"/>
    </source>
</evidence>
<feature type="domain" description="J" evidence="2">
    <location>
        <begin position="130"/>
        <end position="194"/>
    </location>
</feature>
<dbReference type="GeneID" id="89980168"/>
<accession>A0AAV9MU97</accession>
<feature type="compositionally biased region" description="Polar residues" evidence="1">
    <location>
        <begin position="68"/>
        <end position="91"/>
    </location>
</feature>
<dbReference type="RefSeq" id="XP_064699797.1">
    <property type="nucleotide sequence ID" value="XM_064855546.1"/>
</dbReference>
<keyword evidence="4" id="KW-1185">Reference proteome</keyword>
<organism evidence="3 4">
    <name type="scientific">Exophiala bonariae</name>
    <dbReference type="NCBI Taxonomy" id="1690606"/>
    <lineage>
        <taxon>Eukaryota</taxon>
        <taxon>Fungi</taxon>
        <taxon>Dikarya</taxon>
        <taxon>Ascomycota</taxon>
        <taxon>Pezizomycotina</taxon>
        <taxon>Eurotiomycetes</taxon>
        <taxon>Chaetothyriomycetidae</taxon>
        <taxon>Chaetothyriales</taxon>
        <taxon>Herpotrichiellaceae</taxon>
        <taxon>Exophiala</taxon>
    </lineage>
</organism>
<evidence type="ECO:0000256" key="1">
    <source>
        <dbReference type="SAM" id="MobiDB-lite"/>
    </source>
</evidence>
<dbReference type="InterPro" id="IPR036869">
    <property type="entry name" value="J_dom_sf"/>
</dbReference>
<reference evidence="3 4" key="1">
    <citation type="submission" date="2023-08" db="EMBL/GenBank/DDBJ databases">
        <title>Black Yeasts Isolated from many extreme environments.</title>
        <authorList>
            <person name="Coleine C."/>
            <person name="Stajich J.E."/>
            <person name="Selbmann L."/>
        </authorList>
    </citation>
    <scope>NUCLEOTIDE SEQUENCE [LARGE SCALE GENOMIC DNA]</scope>
    <source>
        <strain evidence="3 4">CCFEE 5792</strain>
    </source>
</reference>
<feature type="region of interest" description="Disordered" evidence="1">
    <location>
        <begin position="644"/>
        <end position="684"/>
    </location>
</feature>
<dbReference type="PANTHER" id="PTHR43908:SF3">
    <property type="entry name" value="AT29763P-RELATED"/>
    <property type="match status" value="1"/>
</dbReference>
<proteinExistence type="predicted"/>
<dbReference type="SMART" id="SM00271">
    <property type="entry name" value="DnaJ"/>
    <property type="match status" value="1"/>
</dbReference>
<dbReference type="EMBL" id="JAVRRD010000069">
    <property type="protein sequence ID" value="KAK5042905.1"/>
    <property type="molecule type" value="Genomic_DNA"/>
</dbReference>
<feature type="compositionally biased region" description="Basic and acidic residues" evidence="1">
    <location>
        <begin position="229"/>
        <end position="245"/>
    </location>
</feature>
<dbReference type="Gene3D" id="1.10.287.110">
    <property type="entry name" value="DnaJ domain"/>
    <property type="match status" value="1"/>
</dbReference>
<dbReference type="PRINTS" id="PR00625">
    <property type="entry name" value="JDOMAIN"/>
</dbReference>
<feature type="compositionally biased region" description="Polar residues" evidence="1">
    <location>
        <begin position="446"/>
        <end position="457"/>
    </location>
</feature>
<dbReference type="PANTHER" id="PTHR43908">
    <property type="entry name" value="AT29763P-RELATED"/>
    <property type="match status" value="1"/>
</dbReference>
<evidence type="ECO:0000259" key="2">
    <source>
        <dbReference type="PROSITE" id="PS50076"/>
    </source>
</evidence>
<feature type="region of interest" description="Disordered" evidence="1">
    <location>
        <begin position="1"/>
        <end position="113"/>
    </location>
</feature>
<feature type="compositionally biased region" description="Low complexity" evidence="1">
    <location>
        <begin position="47"/>
        <end position="67"/>
    </location>
</feature>